<dbReference type="Gene3D" id="3.40.50.1000">
    <property type="entry name" value="HAD superfamily/HAD-like"/>
    <property type="match status" value="1"/>
</dbReference>
<dbReference type="Gene3D" id="3.30.1240.10">
    <property type="match status" value="1"/>
</dbReference>
<dbReference type="RefSeq" id="WP_067943208.1">
    <property type="nucleotide sequence ID" value="NZ_CP014228.1"/>
</dbReference>
<reference evidence="2" key="1">
    <citation type="submission" date="2016-02" db="EMBL/GenBank/DDBJ databases">
        <authorList>
            <person name="Holder M.E."/>
            <person name="Ajami N.J."/>
            <person name="Petrosino J.F."/>
        </authorList>
    </citation>
    <scope>NUCLEOTIDE SEQUENCE [LARGE SCALE GENOMIC DNA]</scope>
    <source>
        <strain evidence="2">CCUG 36733</strain>
    </source>
</reference>
<dbReference type="GO" id="GO:0016791">
    <property type="term" value="F:phosphatase activity"/>
    <property type="evidence" value="ECO:0007669"/>
    <property type="project" value="TreeGrafter"/>
</dbReference>
<keyword evidence="2" id="KW-1185">Reference proteome</keyword>
<dbReference type="OrthoDB" id="3180855at2"/>
<dbReference type="PANTHER" id="PTHR10000">
    <property type="entry name" value="PHOSPHOSERINE PHOSPHATASE"/>
    <property type="match status" value="1"/>
</dbReference>
<dbReference type="AlphaFoldDB" id="A0A109W326"/>
<dbReference type="GO" id="GO:0005829">
    <property type="term" value="C:cytosol"/>
    <property type="evidence" value="ECO:0007669"/>
    <property type="project" value="TreeGrafter"/>
</dbReference>
<proteinExistence type="predicted"/>
<name>A0A109W326_ACTRD</name>
<organism evidence="1 2">
    <name type="scientific">Actinomyces radicidentis</name>
    <dbReference type="NCBI Taxonomy" id="111015"/>
    <lineage>
        <taxon>Bacteria</taxon>
        <taxon>Bacillati</taxon>
        <taxon>Actinomycetota</taxon>
        <taxon>Actinomycetes</taxon>
        <taxon>Actinomycetales</taxon>
        <taxon>Actinomycetaceae</taxon>
        <taxon>Actinomyces</taxon>
    </lineage>
</organism>
<dbReference type="Proteomes" id="UP000065220">
    <property type="component" value="Chromosome"/>
</dbReference>
<sequence>MRFVVASGNQEAQLLSFFENEEDGVALAPDAVQSENGSIVGVGDERLLESSVDGSTLAHLIGVLEDADARGGASWVASGPDGAFIRSCEPAEMRDYLAFYFPQYEAVGSASDLAGRRVDKVSIVQREGIDPALVEELVTAPGGAMVPVTSGHDSVDVIMPGRHKAFGLDVLLEHRGLGREQAAVFGDSANDVEMLRAAGTGVAMANASQPALEAADLLAPSNAEDGVLAVLEHWLG</sequence>
<dbReference type="SUPFAM" id="SSF56784">
    <property type="entry name" value="HAD-like"/>
    <property type="match status" value="1"/>
</dbReference>
<dbReference type="STRING" id="111015.AXF14_11015"/>
<dbReference type="PANTHER" id="PTHR10000:SF53">
    <property type="entry name" value="5-AMINO-6-(5-PHOSPHO-D-RIBITYLAMINO)URACIL PHOSPHATASE YBJI-RELATED"/>
    <property type="match status" value="1"/>
</dbReference>
<dbReference type="PROSITE" id="PS01229">
    <property type="entry name" value="COF_2"/>
    <property type="match status" value="1"/>
</dbReference>
<dbReference type="Pfam" id="PF08282">
    <property type="entry name" value="Hydrolase_3"/>
    <property type="match status" value="1"/>
</dbReference>
<dbReference type="GO" id="GO:0000287">
    <property type="term" value="F:magnesium ion binding"/>
    <property type="evidence" value="ECO:0007669"/>
    <property type="project" value="TreeGrafter"/>
</dbReference>
<evidence type="ECO:0000313" key="1">
    <source>
        <dbReference type="EMBL" id="AMD88008.1"/>
    </source>
</evidence>
<evidence type="ECO:0000313" key="2">
    <source>
        <dbReference type="Proteomes" id="UP000065220"/>
    </source>
</evidence>
<dbReference type="InterPro" id="IPR023214">
    <property type="entry name" value="HAD_sf"/>
</dbReference>
<dbReference type="EMBL" id="CP014228">
    <property type="protein sequence ID" value="AMD88008.1"/>
    <property type="molecule type" value="Genomic_DNA"/>
</dbReference>
<dbReference type="InterPro" id="IPR036412">
    <property type="entry name" value="HAD-like_sf"/>
</dbReference>
<evidence type="ECO:0008006" key="3">
    <source>
        <dbReference type="Google" id="ProtNLM"/>
    </source>
</evidence>
<dbReference type="KEGG" id="ard:AXF14_11015"/>
<gene>
    <name evidence="1" type="ORF">AXF14_11015</name>
</gene>
<protein>
    <recommendedName>
        <fullName evidence="3">Haloacid dehalogenase</fullName>
    </recommendedName>
</protein>
<accession>A0A109W326</accession>